<evidence type="ECO:0000313" key="2">
    <source>
        <dbReference type="Proteomes" id="UP000184191"/>
    </source>
</evidence>
<reference evidence="2" key="1">
    <citation type="submission" date="2016-11" db="EMBL/GenBank/DDBJ databases">
        <authorList>
            <person name="Varghese N."/>
            <person name="Submissions S."/>
        </authorList>
    </citation>
    <scope>NUCLEOTIDE SEQUENCE [LARGE SCALE GENOMIC DNA]</scope>
    <source>
        <strain evidence="2">DSM 29327</strain>
    </source>
</reference>
<dbReference type="OrthoDB" id="5117958at2"/>
<gene>
    <name evidence="1" type="ORF">SAMN05444414_10633</name>
</gene>
<evidence type="ECO:0008006" key="3">
    <source>
        <dbReference type="Google" id="ProtNLM"/>
    </source>
</evidence>
<dbReference type="EMBL" id="FRBN01000006">
    <property type="protein sequence ID" value="SHL14730.1"/>
    <property type="molecule type" value="Genomic_DNA"/>
</dbReference>
<dbReference type="RefSeq" id="WP_073196682.1">
    <property type="nucleotide sequence ID" value="NZ_FRBN01000006.1"/>
</dbReference>
<protein>
    <recommendedName>
        <fullName evidence="3">Anti-bacteriophage protein A/HamA C-terminal domain-containing protein</fullName>
    </recommendedName>
</protein>
<organism evidence="1 2">
    <name type="scientific">Roseovarius marisflavi</name>
    <dbReference type="NCBI Taxonomy" id="1054996"/>
    <lineage>
        <taxon>Bacteria</taxon>
        <taxon>Pseudomonadati</taxon>
        <taxon>Pseudomonadota</taxon>
        <taxon>Alphaproteobacteria</taxon>
        <taxon>Rhodobacterales</taxon>
        <taxon>Roseobacteraceae</taxon>
        <taxon>Roseovarius</taxon>
    </lineage>
</organism>
<accession>A0A1M6Y8Y7</accession>
<proteinExistence type="predicted"/>
<dbReference type="STRING" id="1054996.SAMN05444414_10633"/>
<keyword evidence="2" id="KW-1185">Reference proteome</keyword>
<name>A0A1M6Y8Y7_9RHOB</name>
<dbReference type="AlphaFoldDB" id="A0A1M6Y8Y7"/>
<dbReference type="Proteomes" id="UP000184191">
    <property type="component" value="Unassembled WGS sequence"/>
</dbReference>
<evidence type="ECO:0000313" key="1">
    <source>
        <dbReference type="EMBL" id="SHL14730.1"/>
    </source>
</evidence>
<sequence length="262" mass="29388">MIEFEKISNGKFWAGTNWTITDEDSLAALVARVALGQARHVEKILIETKVITPGLIPSAVVGAKKLLTAADPSKPWHRDGWLFQVIAWIAAHLQDVEALKAPPHMIHAHKGFDGIQVRLDHAGGAEMVVICEQKASTGPRGKITSEVWPEFRELEKGARDNELIAEVTTLLEKSRHPDADEMIEKILWANARAYSVSVTVGDDENSDEGRKKLFKGYKKIVDRSHVKFRRADTFYKVPMRDWMANIAENAMQLIDEWEAGNV</sequence>